<dbReference type="AlphaFoldDB" id="A0A918FIL8"/>
<reference evidence="2" key="2">
    <citation type="submission" date="2020-09" db="EMBL/GenBank/DDBJ databases">
        <authorList>
            <person name="Sun Q."/>
            <person name="Ohkuma M."/>
        </authorList>
    </citation>
    <scope>NUCLEOTIDE SEQUENCE</scope>
    <source>
        <strain evidence="2">JCM 31311</strain>
    </source>
</reference>
<accession>A0A918FIL8</accession>
<feature type="signal peptide" evidence="1">
    <location>
        <begin position="1"/>
        <end position="19"/>
    </location>
</feature>
<feature type="chain" id="PRO_5038001709" evidence="1">
    <location>
        <begin position="20"/>
        <end position="146"/>
    </location>
</feature>
<protein>
    <submittedName>
        <fullName evidence="2">Uncharacterized protein</fullName>
    </submittedName>
</protein>
<keyword evidence="1" id="KW-0732">Signal</keyword>
<evidence type="ECO:0000313" key="3">
    <source>
        <dbReference type="Proteomes" id="UP000603865"/>
    </source>
</evidence>
<evidence type="ECO:0000256" key="1">
    <source>
        <dbReference type="SAM" id="SignalP"/>
    </source>
</evidence>
<proteinExistence type="predicted"/>
<reference evidence="2" key="1">
    <citation type="journal article" date="2014" name="Int. J. Syst. Evol. Microbiol.">
        <title>Complete genome sequence of Corynebacterium casei LMG S-19264T (=DSM 44701T), isolated from a smear-ripened cheese.</title>
        <authorList>
            <consortium name="US DOE Joint Genome Institute (JGI-PGF)"/>
            <person name="Walter F."/>
            <person name="Albersmeier A."/>
            <person name="Kalinowski J."/>
            <person name="Ruckert C."/>
        </authorList>
    </citation>
    <scope>NUCLEOTIDE SEQUENCE</scope>
    <source>
        <strain evidence="2">JCM 31311</strain>
    </source>
</reference>
<name>A0A918FIL8_9DEIO</name>
<keyword evidence="3" id="KW-1185">Reference proteome</keyword>
<dbReference type="Proteomes" id="UP000603865">
    <property type="component" value="Unassembled WGS sequence"/>
</dbReference>
<evidence type="ECO:0000313" key="2">
    <source>
        <dbReference type="EMBL" id="GGR40148.1"/>
    </source>
</evidence>
<comment type="caution">
    <text evidence="2">The sequence shown here is derived from an EMBL/GenBank/DDBJ whole genome shotgun (WGS) entry which is preliminary data.</text>
</comment>
<organism evidence="2 3">
    <name type="scientific">Deinococcus ruber</name>
    <dbReference type="NCBI Taxonomy" id="1848197"/>
    <lineage>
        <taxon>Bacteria</taxon>
        <taxon>Thermotogati</taxon>
        <taxon>Deinococcota</taxon>
        <taxon>Deinococci</taxon>
        <taxon>Deinococcales</taxon>
        <taxon>Deinococcaceae</taxon>
        <taxon>Deinococcus</taxon>
    </lineage>
</organism>
<dbReference type="EMBL" id="BMQL01000101">
    <property type="protein sequence ID" value="GGR40148.1"/>
    <property type="molecule type" value="Genomic_DNA"/>
</dbReference>
<dbReference type="RefSeq" id="WP_189093801.1">
    <property type="nucleotide sequence ID" value="NZ_BMQL01000101.1"/>
</dbReference>
<gene>
    <name evidence="2" type="ORF">GCM10008957_55900</name>
</gene>
<sequence length="146" mass="15552">MNRTLIFTLVFTLATSAVAADLHGAVLIGADGTFLGTCDGIYGATSITNTASPYGNLSSKTSIFNTHGPYGSSDGPYSAFKQGLVQPPYVVRVDPEFLTAITSPDYRPDFSLVQSLEAYSINRVTINGTVSYAINPNELRDFCANP</sequence>